<dbReference type="SUPFAM" id="SSF47986">
    <property type="entry name" value="DEATH domain"/>
    <property type="match status" value="1"/>
</dbReference>
<proteinExistence type="predicted"/>
<name>A0A5N5Q5T1_PANHP</name>
<feature type="compositionally biased region" description="Acidic residues" evidence="1">
    <location>
        <begin position="213"/>
        <end position="222"/>
    </location>
</feature>
<feature type="domain" description="CARD" evidence="2">
    <location>
        <begin position="17"/>
        <end position="103"/>
    </location>
</feature>
<evidence type="ECO:0000313" key="4">
    <source>
        <dbReference type="Proteomes" id="UP000327468"/>
    </source>
</evidence>
<evidence type="ECO:0000313" key="3">
    <source>
        <dbReference type="EMBL" id="KAB5586536.1"/>
    </source>
</evidence>
<feature type="region of interest" description="Disordered" evidence="1">
    <location>
        <begin position="202"/>
        <end position="222"/>
    </location>
</feature>
<organism evidence="3 4">
    <name type="scientific">Pangasianodon hypophthalmus</name>
    <name type="common">Striped catfish</name>
    <name type="synonym">Helicophagus hypophthalmus</name>
    <dbReference type="NCBI Taxonomy" id="310915"/>
    <lineage>
        <taxon>Eukaryota</taxon>
        <taxon>Metazoa</taxon>
        <taxon>Chordata</taxon>
        <taxon>Craniata</taxon>
        <taxon>Vertebrata</taxon>
        <taxon>Euteleostomi</taxon>
        <taxon>Actinopterygii</taxon>
        <taxon>Neopterygii</taxon>
        <taxon>Teleostei</taxon>
        <taxon>Ostariophysi</taxon>
        <taxon>Siluriformes</taxon>
        <taxon>Pangasiidae</taxon>
        <taxon>Pangasianodon</taxon>
    </lineage>
</organism>
<dbReference type="AlphaFoldDB" id="A0A5N5Q5T1"/>
<dbReference type="GO" id="GO:0042981">
    <property type="term" value="P:regulation of apoptotic process"/>
    <property type="evidence" value="ECO:0007669"/>
    <property type="project" value="InterPro"/>
</dbReference>
<dbReference type="Proteomes" id="UP000327468">
    <property type="component" value="Chromosome 1"/>
</dbReference>
<dbReference type="Gene3D" id="1.10.533.10">
    <property type="entry name" value="Death Domain, Fas"/>
    <property type="match status" value="1"/>
</dbReference>
<dbReference type="CDD" id="cd01671">
    <property type="entry name" value="CARD"/>
    <property type="match status" value="1"/>
</dbReference>
<dbReference type="PROSITE" id="PS50209">
    <property type="entry name" value="CARD"/>
    <property type="match status" value="1"/>
</dbReference>
<keyword evidence="4" id="KW-1185">Reference proteome</keyword>
<accession>A0A5N5Q5T1</accession>
<comment type="caution">
    <text evidence="3">The sequence shown here is derived from an EMBL/GenBank/DDBJ whole genome shotgun (WGS) entry which is preliminary data.</text>
</comment>
<dbReference type="Pfam" id="PF00619">
    <property type="entry name" value="CARD"/>
    <property type="match status" value="1"/>
</dbReference>
<dbReference type="InterPro" id="IPR011029">
    <property type="entry name" value="DEATH-like_dom_sf"/>
</dbReference>
<evidence type="ECO:0000256" key="1">
    <source>
        <dbReference type="SAM" id="MobiDB-lite"/>
    </source>
</evidence>
<sequence length="222" mass="24528">MDVVSSNSNMTVISPDKVLQRELSTLSKHMPSCMVQQISDCLRRSRALTDYEVQVICAGATDMQQATCLLQTLLHKGRTPCLLFFQCLNACSPSLFRTVTRGLVKVSDEAHHHVEKSSFSEATGNVPPCVININNSSLSNCIIGNNNSLCCLLSQSDVINVEHTQRSQHRETPDSTEAHNVQVESSNVEYVIIGDRNYMSVESSLDSEHQEETDSVPEDLEG</sequence>
<dbReference type="InterPro" id="IPR001315">
    <property type="entry name" value="CARD"/>
</dbReference>
<dbReference type="EMBL" id="VFJC01000002">
    <property type="protein sequence ID" value="KAB5586536.1"/>
    <property type="molecule type" value="Genomic_DNA"/>
</dbReference>
<protein>
    <recommendedName>
        <fullName evidence="2">CARD domain-containing protein</fullName>
    </recommendedName>
</protein>
<dbReference type="OrthoDB" id="8803172at2759"/>
<reference evidence="3 4" key="1">
    <citation type="submission" date="2019-06" db="EMBL/GenBank/DDBJ databases">
        <title>A chromosome-scale genome assembly of the striped catfish, Pangasianodon hypophthalmus.</title>
        <authorList>
            <person name="Wen M."/>
            <person name="Zahm M."/>
            <person name="Roques C."/>
            <person name="Cabau C."/>
            <person name="Klopp C."/>
            <person name="Donnadieu C."/>
            <person name="Jouanno E."/>
            <person name="Avarre J.-C."/>
            <person name="Campet M."/>
            <person name="Ha T.T.T."/>
            <person name="Dugue R."/>
            <person name="Lampietro C."/>
            <person name="Louis A."/>
            <person name="Herpin A."/>
            <person name="Echchiki A."/>
            <person name="Berthelot C."/>
            <person name="Parey E."/>
            <person name="Roest-Crollius H."/>
            <person name="Braasch I."/>
            <person name="Postlethwait J."/>
            <person name="Bobe J."/>
            <person name="Montfort J."/>
            <person name="Bouchez O."/>
            <person name="Begum T."/>
            <person name="Schartl M."/>
            <person name="Guiguen Y."/>
        </authorList>
    </citation>
    <scope>NUCLEOTIDE SEQUENCE [LARGE SCALE GENOMIC DNA]</scope>
    <source>
        <strain evidence="3 4">Indonesia</strain>
        <tissue evidence="3">Blood</tissue>
    </source>
</reference>
<evidence type="ECO:0000259" key="2">
    <source>
        <dbReference type="PROSITE" id="PS50209"/>
    </source>
</evidence>
<gene>
    <name evidence="3" type="ORF">PHYPO_G00002840</name>
</gene>